<gene>
    <name evidence="1" type="ORF">L0P79_11955</name>
</gene>
<dbReference type="RefSeq" id="WP_238074363.1">
    <property type="nucleotide sequence ID" value="NZ_JAKNJB010000020.1"/>
</dbReference>
<keyword evidence="2" id="KW-1185">Reference proteome</keyword>
<protein>
    <submittedName>
        <fullName evidence="1">Uncharacterized protein</fullName>
    </submittedName>
</protein>
<comment type="caution">
    <text evidence="1">The sequence shown here is derived from an EMBL/GenBank/DDBJ whole genome shotgun (WGS) entry which is preliminary data.</text>
</comment>
<evidence type="ECO:0000313" key="1">
    <source>
        <dbReference type="EMBL" id="MCG4527771.1"/>
    </source>
</evidence>
<organism evidence="1 2">
    <name type="scientific">Intestinimonas massiliensis</name>
    <name type="common">ex Afouda et al. 2020</name>
    <dbReference type="NCBI Taxonomy" id="1673721"/>
    <lineage>
        <taxon>Bacteria</taxon>
        <taxon>Bacillati</taxon>
        <taxon>Bacillota</taxon>
        <taxon>Clostridia</taxon>
        <taxon>Eubacteriales</taxon>
        <taxon>Intestinimonas</taxon>
    </lineage>
</organism>
<proteinExistence type="predicted"/>
<reference evidence="1 2" key="1">
    <citation type="submission" date="2022-01" db="EMBL/GenBank/DDBJ databases">
        <title>Collection of gut derived symbiotic bacterial strains cultured from healthy donors.</title>
        <authorList>
            <person name="Lin H."/>
            <person name="Kohout C."/>
            <person name="Waligurski E."/>
            <person name="Pamer E.G."/>
        </authorList>
    </citation>
    <scope>NUCLEOTIDE SEQUENCE [LARGE SCALE GENOMIC DNA]</scope>
    <source>
        <strain evidence="1 2">DFI.3.7</strain>
    </source>
</reference>
<dbReference type="EMBL" id="JAKNJB010000020">
    <property type="protein sequence ID" value="MCG4527771.1"/>
    <property type="molecule type" value="Genomic_DNA"/>
</dbReference>
<dbReference type="Proteomes" id="UP001200313">
    <property type="component" value="Unassembled WGS sequence"/>
</dbReference>
<sequence length="211" mass="23663">MEKIISFGHLNIDAADELYIGGKRQKAEIFSIGDSQNNDTDIRWQIQNGKLIQKDPVVQAYWYSIIQSNFHSGILVAVDGFEFSAHIPCIQTSDLADCRTVNFGPWNFWTHDQRQITSPYFVGEATNWVPEIDPPVDRRGIWVRLIMDPIVPASLSALIGQEVKLLLPTGVSEPLILKDVTDYDLVCSGRDMKEIVFERASVLNIAAGEEG</sequence>
<evidence type="ECO:0000313" key="2">
    <source>
        <dbReference type="Proteomes" id="UP001200313"/>
    </source>
</evidence>
<accession>A0ABS9MAG5</accession>
<name>A0ABS9MAG5_9FIRM</name>